<dbReference type="CDD" id="cd07177">
    <property type="entry name" value="terB_like"/>
    <property type="match status" value="1"/>
</dbReference>
<dbReference type="Gene3D" id="1.10.3680.10">
    <property type="entry name" value="TerB-like"/>
    <property type="match status" value="1"/>
</dbReference>
<sequence length="136" mass="14896">MRSYPVDSPHAAGRILALTMIVDGNLVGSELAALSRSKILDHIDLDHADFQHLLKDLCEDLLTSTSHGAIQVDNALIDSVLEEIVHPDLRRSLLHAMWSIADADGWLADAEAVLLTRASNAWAAETNFSSPSYRRP</sequence>
<organism evidence="2 3">
    <name type="scientific">Massilia psychrophila</name>
    <dbReference type="NCBI Taxonomy" id="1603353"/>
    <lineage>
        <taxon>Bacteria</taxon>
        <taxon>Pseudomonadati</taxon>
        <taxon>Pseudomonadota</taxon>
        <taxon>Betaproteobacteria</taxon>
        <taxon>Burkholderiales</taxon>
        <taxon>Oxalobacteraceae</taxon>
        <taxon>Telluria group</taxon>
        <taxon>Massilia</taxon>
    </lineage>
</organism>
<dbReference type="RefSeq" id="WP_099914967.1">
    <property type="nucleotide sequence ID" value="NZ_BMHS01000008.1"/>
</dbReference>
<name>A0A2G8T4H1_9BURK</name>
<proteinExistence type="predicted"/>
<dbReference type="EMBL" id="PDOB01000005">
    <property type="protein sequence ID" value="PIL40863.1"/>
    <property type="molecule type" value="Genomic_DNA"/>
</dbReference>
<dbReference type="Pfam" id="PF05099">
    <property type="entry name" value="TerB"/>
    <property type="match status" value="1"/>
</dbReference>
<dbReference type="InterPro" id="IPR029024">
    <property type="entry name" value="TerB-like"/>
</dbReference>
<comment type="caution">
    <text evidence="2">The sequence shown here is derived from an EMBL/GenBank/DDBJ whole genome shotgun (WGS) entry which is preliminary data.</text>
</comment>
<dbReference type="Proteomes" id="UP000228593">
    <property type="component" value="Unassembled WGS sequence"/>
</dbReference>
<feature type="domain" description="Co-chaperone DjlA N-terminal" evidence="1">
    <location>
        <begin position="15"/>
        <end position="120"/>
    </location>
</feature>
<dbReference type="OrthoDB" id="8526975at2"/>
<protein>
    <recommendedName>
        <fullName evidence="1">Co-chaperone DjlA N-terminal domain-containing protein</fullName>
    </recommendedName>
</protein>
<evidence type="ECO:0000313" key="3">
    <source>
        <dbReference type="Proteomes" id="UP000228593"/>
    </source>
</evidence>
<evidence type="ECO:0000259" key="1">
    <source>
        <dbReference type="Pfam" id="PF05099"/>
    </source>
</evidence>
<evidence type="ECO:0000313" key="2">
    <source>
        <dbReference type="EMBL" id="PIL40863.1"/>
    </source>
</evidence>
<dbReference type="InterPro" id="IPR007791">
    <property type="entry name" value="DjlA_N"/>
</dbReference>
<dbReference type="SUPFAM" id="SSF158682">
    <property type="entry name" value="TerB-like"/>
    <property type="match status" value="1"/>
</dbReference>
<dbReference type="AlphaFoldDB" id="A0A2G8T4H1"/>
<accession>A0A2G8T4H1</accession>
<gene>
    <name evidence="2" type="ORF">CR103_05285</name>
</gene>
<keyword evidence="3" id="KW-1185">Reference proteome</keyword>
<reference evidence="2 3" key="1">
    <citation type="submission" date="2017-10" db="EMBL/GenBank/DDBJ databases">
        <title>Massilia psychrophilum sp. nov., a novel purple-pigmented bacterium isolated from Tianshan glacier, Xinjiang Municipality, China.</title>
        <authorList>
            <person name="Wang H."/>
        </authorList>
    </citation>
    <scope>NUCLEOTIDE SEQUENCE [LARGE SCALE GENOMIC DNA]</scope>
    <source>
        <strain evidence="2 3">JCM 30813</strain>
    </source>
</reference>